<gene>
    <name evidence="2" type="ORF">BIV23_03240</name>
</gene>
<keyword evidence="3" id="KW-1185">Reference proteome</keyword>
<proteinExistence type="predicted"/>
<comment type="caution">
    <text evidence="2">The sequence shown here is derived from an EMBL/GenBank/DDBJ whole genome shotgun (WGS) entry which is preliminary data.</text>
</comment>
<evidence type="ECO:0000256" key="1">
    <source>
        <dbReference type="SAM" id="MobiDB-lite"/>
    </source>
</evidence>
<dbReference type="Proteomes" id="UP000179642">
    <property type="component" value="Unassembled WGS sequence"/>
</dbReference>
<accession>A0A1S2QN51</accession>
<evidence type="ECO:0000313" key="3">
    <source>
        <dbReference type="Proteomes" id="UP000179642"/>
    </source>
</evidence>
<feature type="region of interest" description="Disordered" evidence="1">
    <location>
        <begin position="1"/>
        <end position="62"/>
    </location>
</feature>
<dbReference type="EMBL" id="MLYO01000010">
    <property type="protein sequence ID" value="OIK07534.1"/>
    <property type="molecule type" value="Genomic_DNA"/>
</dbReference>
<evidence type="ECO:0000313" key="2">
    <source>
        <dbReference type="EMBL" id="OIK07534.1"/>
    </source>
</evidence>
<dbReference type="AlphaFoldDB" id="A0A1S2QN51"/>
<feature type="compositionally biased region" description="Polar residues" evidence="1">
    <location>
        <begin position="51"/>
        <end position="62"/>
    </location>
</feature>
<sequence>MVVGQDDDHGVGQQPVCADARRQFGGGTEEGDDRQVQPTGGELAQPAADARSTTETSASGWR</sequence>
<name>A0A1S2QN51_9ACTN</name>
<reference evidence="2 3" key="1">
    <citation type="submission" date="2016-10" db="EMBL/GenBank/DDBJ databases">
        <title>Genome sequence of Streptomyces sp. MUSC 1.</title>
        <authorList>
            <person name="Lee L.-H."/>
            <person name="Ser H.-L."/>
            <person name="Law J.W.-F."/>
        </authorList>
    </citation>
    <scope>NUCLEOTIDE SEQUENCE [LARGE SCALE GENOMIC DNA]</scope>
    <source>
        <strain evidence="2 3">MUSC 1</strain>
    </source>
</reference>
<protein>
    <submittedName>
        <fullName evidence="2">Uncharacterized protein</fullName>
    </submittedName>
</protein>
<organism evidence="2 3">
    <name type="scientific">Streptomyces monashensis</name>
    <dbReference type="NCBI Taxonomy" id="1678012"/>
    <lineage>
        <taxon>Bacteria</taxon>
        <taxon>Bacillati</taxon>
        <taxon>Actinomycetota</taxon>
        <taxon>Actinomycetes</taxon>
        <taxon>Kitasatosporales</taxon>
        <taxon>Streptomycetaceae</taxon>
        <taxon>Streptomyces</taxon>
    </lineage>
</organism>
<feature type="compositionally biased region" description="Basic and acidic residues" evidence="1">
    <location>
        <begin position="1"/>
        <end position="10"/>
    </location>
</feature>